<reference evidence="4 5" key="2">
    <citation type="journal article" date="2013" name="Genome Biol. Evol.">
        <title>Genome sequencing of Giardia lamblia genotypes A2 and B isolates (DH and GS) and comparative analysis with the genomes of genotypes A1 and E (WB and Pig).</title>
        <authorList>
            <person name="Adam R.D."/>
            <person name="Dahlstrom E.W."/>
            <person name="Martens C.A."/>
            <person name="Bruno D.P."/>
            <person name="Barbian K.D."/>
            <person name="Ricklefs S.M."/>
            <person name="Hernandez M.M."/>
            <person name="Narla N.P."/>
            <person name="Patel R.B."/>
            <person name="Porcella S.F."/>
            <person name="Nash T.E."/>
        </authorList>
    </citation>
    <scope>NUCLEOTIDE SEQUENCE [LARGE SCALE GENOMIC DNA]</scope>
    <source>
        <strain evidence="4 5">DH</strain>
    </source>
</reference>
<accession>V6TGQ6</accession>
<reference evidence="5" key="1">
    <citation type="submission" date="2012-02" db="EMBL/GenBank/DDBJ databases">
        <title>Genome sequencing of Giardia lamblia Genotypes A2 and B isolates (DH and GS) and comparative analysis with the genomes of Genotypes A1 and E (WB and Pig).</title>
        <authorList>
            <person name="Adam R."/>
            <person name="Dahlstrom E."/>
            <person name="Martens C."/>
            <person name="Bruno D."/>
            <person name="Barbian K."/>
            <person name="Porcella S.F."/>
            <person name="Nash T."/>
        </authorList>
    </citation>
    <scope>NUCLEOTIDE SEQUENCE</scope>
    <source>
        <strain evidence="5">DH</strain>
    </source>
</reference>
<feature type="domain" description="Protein kinase" evidence="3">
    <location>
        <begin position="1"/>
        <end position="369"/>
    </location>
</feature>
<proteinExistence type="predicted"/>
<protein>
    <submittedName>
        <fullName evidence="4">Ankyrin repeat protein</fullName>
    </submittedName>
</protein>
<dbReference type="PROSITE" id="PS50011">
    <property type="entry name" value="PROTEIN_KINASE_DOM"/>
    <property type="match status" value="1"/>
</dbReference>
<evidence type="ECO:0000313" key="5">
    <source>
        <dbReference type="Proteomes" id="UP000018320"/>
    </source>
</evidence>
<feature type="repeat" description="ANK" evidence="1">
    <location>
        <begin position="632"/>
        <end position="664"/>
    </location>
</feature>
<dbReference type="SUPFAM" id="SSF56112">
    <property type="entry name" value="Protein kinase-like (PK-like)"/>
    <property type="match status" value="1"/>
</dbReference>
<evidence type="ECO:0000313" key="4">
    <source>
        <dbReference type="EMBL" id="ESU38113.1"/>
    </source>
</evidence>
<organism evidence="4 5">
    <name type="scientific">Giardia intestinalis</name>
    <name type="common">Giardia lamblia</name>
    <dbReference type="NCBI Taxonomy" id="5741"/>
    <lineage>
        <taxon>Eukaryota</taxon>
        <taxon>Metamonada</taxon>
        <taxon>Diplomonadida</taxon>
        <taxon>Hexamitidae</taxon>
        <taxon>Giardiinae</taxon>
        <taxon>Giardia</taxon>
    </lineage>
</organism>
<dbReference type="PANTHER" id="PTHR24120">
    <property type="entry name" value="GH07239P"/>
    <property type="match status" value="1"/>
</dbReference>
<feature type="region of interest" description="Disordered" evidence="2">
    <location>
        <begin position="230"/>
        <end position="254"/>
    </location>
</feature>
<comment type="caution">
    <text evidence="4">The sequence shown here is derived from an EMBL/GenBank/DDBJ whole genome shotgun (WGS) entry which is preliminary data.</text>
</comment>
<dbReference type="SUPFAM" id="SSF48403">
    <property type="entry name" value="Ankyrin repeat"/>
    <property type="match status" value="1"/>
</dbReference>
<dbReference type="VEuPathDB" id="GiardiaDB:GL50581_467"/>
<dbReference type="PROSITE" id="PS50088">
    <property type="entry name" value="ANK_REPEAT"/>
    <property type="match status" value="2"/>
</dbReference>
<dbReference type="GO" id="GO:0005524">
    <property type="term" value="F:ATP binding"/>
    <property type="evidence" value="ECO:0007669"/>
    <property type="project" value="InterPro"/>
</dbReference>
<name>V6TGQ6_GIAIN</name>
<gene>
    <name evidence="4" type="ORF">DHA2_95557</name>
</gene>
<dbReference type="Gene3D" id="1.25.40.20">
    <property type="entry name" value="Ankyrin repeat-containing domain"/>
    <property type="match status" value="3"/>
</dbReference>
<evidence type="ECO:0000256" key="1">
    <source>
        <dbReference type="PROSITE-ProRule" id="PRU00023"/>
    </source>
</evidence>
<dbReference type="InterPro" id="IPR011009">
    <property type="entry name" value="Kinase-like_dom_sf"/>
</dbReference>
<dbReference type="AlphaFoldDB" id="V6TGQ6"/>
<dbReference type="InterPro" id="IPR002110">
    <property type="entry name" value="Ankyrin_rpt"/>
</dbReference>
<dbReference type="Pfam" id="PF12796">
    <property type="entry name" value="Ank_2"/>
    <property type="match status" value="3"/>
</dbReference>
<evidence type="ECO:0000256" key="2">
    <source>
        <dbReference type="SAM" id="MobiDB-lite"/>
    </source>
</evidence>
<dbReference type="Gene3D" id="1.10.510.10">
    <property type="entry name" value="Transferase(Phosphotransferase) domain 1"/>
    <property type="match status" value="2"/>
</dbReference>
<dbReference type="GO" id="GO:0004672">
    <property type="term" value="F:protein kinase activity"/>
    <property type="evidence" value="ECO:0007669"/>
    <property type="project" value="InterPro"/>
</dbReference>
<dbReference type="SMART" id="SM00248">
    <property type="entry name" value="ANK"/>
    <property type="match status" value="8"/>
</dbReference>
<evidence type="ECO:0000259" key="3">
    <source>
        <dbReference type="PROSITE" id="PS50011"/>
    </source>
</evidence>
<feature type="repeat" description="ANK" evidence="1">
    <location>
        <begin position="663"/>
        <end position="695"/>
    </location>
</feature>
<dbReference type="VEuPathDB" id="GiardiaDB:QR46_0894"/>
<dbReference type="PANTHER" id="PTHR24120:SF4">
    <property type="entry name" value="GH07239P"/>
    <property type="match status" value="1"/>
</dbReference>
<dbReference type="InterPro" id="IPR036770">
    <property type="entry name" value="Ankyrin_rpt-contain_sf"/>
</dbReference>
<dbReference type="VEuPathDB" id="GiardiaDB:GL50803_0095557"/>
<dbReference type="Gene3D" id="3.30.200.20">
    <property type="entry name" value="Phosphorylase Kinase, domain 1"/>
    <property type="match status" value="1"/>
</dbReference>
<keyword evidence="1" id="KW-0040">ANK repeat</keyword>
<dbReference type="Proteomes" id="UP000018320">
    <property type="component" value="Unassembled WGS sequence"/>
</dbReference>
<dbReference type="EMBL" id="AHGT01000017">
    <property type="protein sequence ID" value="ESU38113.1"/>
    <property type="molecule type" value="Genomic_DNA"/>
</dbReference>
<dbReference type="VEuPathDB" id="GiardiaDB:DHA2_95557"/>
<dbReference type="InterPro" id="IPR000719">
    <property type="entry name" value="Prot_kinase_dom"/>
</dbReference>
<sequence>MALKRILSVKNLKPLWEETTMVRQCTNSRVLCCYKLEDNEVDDDEKAHLKTRLDLLLTVRHQGIRLIYEPTSPPYLFYAYCGGGSLQDAFKSHILQETKFSRDEILDMLYQLASLCIFLYESQTGILDENSIIIDPRCIFYDDYGMLRVEFGCPMFKMVHVKKKFTSTADAGDVVMMTSLPLPDLFYDMSGAIDPESMMGANIFNRRDNFSDIASDTSASVSEVAMADSSTNAITNSEHNSSVQSNTQSNAQSNAKASKYLHDPLTPYRRQPLNTDICHHDRYVPPEYYNQQQDTPEGVVWSIGRLLYDACQLTGSIHKTALSSLDKEYYTKGLDKEYGADLAILLRSMMQTNYRKRPTLSYILNLPLLMGARRSFEERHGIVRTADGNTQLMIAAAEGDIASVRRYLYQRCYRNNRGETALMLALKHGQEDAGLLLADEECGFVDTDGNFGAKYALSNSISTVFQKLSVTERFLLIKYGITHLMIAATSGDVAGVSSYLEGNAGLVLNGPRTTALMMAASVGSTGCVEQLAAYEARIQDAKGMTAMMHAVLRGQTDVVCFLSQYEANYLDNNGISALIHAVYEHERIKEKIRQETKAIRPGNIGMLSARCGQLLYIISHLAPLEARHRTSGGYSALMLAAQYGNIRAVESLLKYEGGLQAEDGTTALMLAIRYGYTSVAKVLVPIEAGLTTNGKSTQGDKYTALMEAAVCGDLEIVNALAPKEVHIVQTPTTKFPAGKTAADWGTESAVSVDTKTKQDVLFALMIYQERVKLADSPVQKTFKEFLMLLSPLIVLLVMLLRKYAK</sequence>